<dbReference type="OrthoDB" id="1890947at2759"/>
<keyword evidence="7 11" id="KW-0472">Membrane</keyword>
<evidence type="ECO:0000256" key="3">
    <source>
        <dbReference type="ARBA" id="ARBA00009074"/>
    </source>
</evidence>
<gene>
    <name evidence="13" type="ORF">NE237_017611</name>
</gene>
<comment type="subcellular location">
    <subcellularLocation>
        <location evidence="2">Membrane</location>
    </subcellularLocation>
    <subcellularLocation>
        <location evidence="1">Nucleus</location>
    </subcellularLocation>
</comment>
<evidence type="ECO:0000256" key="8">
    <source>
        <dbReference type="ARBA" id="ARBA00023163"/>
    </source>
</evidence>
<dbReference type="Pfam" id="PF22754">
    <property type="entry name" value="bHLH-TF_ACT-like_plant"/>
    <property type="match status" value="1"/>
</dbReference>
<dbReference type="Pfam" id="PF14215">
    <property type="entry name" value="bHLH-MYC_N"/>
    <property type="match status" value="1"/>
</dbReference>
<keyword evidence="14" id="KW-1185">Reference proteome</keyword>
<dbReference type="InterPro" id="IPR007749">
    <property type="entry name" value="DUF677"/>
</dbReference>
<dbReference type="Pfam" id="PF00010">
    <property type="entry name" value="HLH"/>
    <property type="match status" value="1"/>
</dbReference>
<dbReference type="InterPro" id="IPR011598">
    <property type="entry name" value="bHLH_dom"/>
</dbReference>
<dbReference type="GO" id="GO:0016020">
    <property type="term" value="C:membrane"/>
    <property type="evidence" value="ECO:0007669"/>
    <property type="project" value="UniProtKB-SubCell"/>
</dbReference>
<evidence type="ECO:0000259" key="12">
    <source>
        <dbReference type="PROSITE" id="PS50888"/>
    </source>
</evidence>
<feature type="compositionally biased region" description="Polar residues" evidence="10">
    <location>
        <begin position="398"/>
        <end position="413"/>
    </location>
</feature>
<dbReference type="GO" id="GO:0005634">
    <property type="term" value="C:nucleus"/>
    <property type="evidence" value="ECO:0007669"/>
    <property type="project" value="UniProtKB-SubCell"/>
</dbReference>
<feature type="region of interest" description="Disordered" evidence="10">
    <location>
        <begin position="386"/>
        <end position="413"/>
    </location>
</feature>
<evidence type="ECO:0000256" key="5">
    <source>
        <dbReference type="ARBA" id="ARBA00022989"/>
    </source>
</evidence>
<evidence type="ECO:0000256" key="7">
    <source>
        <dbReference type="ARBA" id="ARBA00023136"/>
    </source>
</evidence>
<evidence type="ECO:0000313" key="13">
    <source>
        <dbReference type="EMBL" id="KAJ4965762.1"/>
    </source>
</evidence>
<feature type="region of interest" description="Disordered" evidence="10">
    <location>
        <begin position="291"/>
        <end position="337"/>
    </location>
</feature>
<keyword evidence="5 11" id="KW-1133">Transmembrane helix</keyword>
<dbReference type="PANTHER" id="PTHR31113:SF20">
    <property type="entry name" value="UPF0496 PROTEIN 2-RELATED"/>
    <property type="match status" value="1"/>
</dbReference>
<evidence type="ECO:0000256" key="9">
    <source>
        <dbReference type="ARBA" id="ARBA00023242"/>
    </source>
</evidence>
<evidence type="ECO:0000256" key="4">
    <source>
        <dbReference type="ARBA" id="ARBA00022692"/>
    </source>
</evidence>
<evidence type="ECO:0000256" key="1">
    <source>
        <dbReference type="ARBA" id="ARBA00004123"/>
    </source>
</evidence>
<proteinExistence type="inferred from homology"/>
<accession>A0A9Q0K8D2</accession>
<feature type="compositionally biased region" description="Polar residues" evidence="10">
    <location>
        <begin position="301"/>
        <end position="313"/>
    </location>
</feature>
<reference evidence="13" key="1">
    <citation type="journal article" date="2023" name="Plant J.">
        <title>The genome of the king protea, Protea cynaroides.</title>
        <authorList>
            <person name="Chang J."/>
            <person name="Duong T.A."/>
            <person name="Schoeman C."/>
            <person name="Ma X."/>
            <person name="Roodt D."/>
            <person name="Barker N."/>
            <person name="Li Z."/>
            <person name="Van de Peer Y."/>
            <person name="Mizrachi E."/>
        </authorList>
    </citation>
    <scope>NUCLEOTIDE SEQUENCE</scope>
    <source>
        <tissue evidence="13">Young leaves</tissue>
    </source>
</reference>
<dbReference type="InterPro" id="IPR025610">
    <property type="entry name" value="MYC/MYB_N"/>
</dbReference>
<dbReference type="SUPFAM" id="SSF47459">
    <property type="entry name" value="HLH, helix-loop-helix DNA-binding domain"/>
    <property type="match status" value="1"/>
</dbReference>
<evidence type="ECO:0000256" key="11">
    <source>
        <dbReference type="SAM" id="Phobius"/>
    </source>
</evidence>
<keyword evidence="9" id="KW-0539">Nucleus</keyword>
<keyword evidence="8" id="KW-0804">Transcription</keyword>
<feature type="domain" description="BHLH" evidence="12">
    <location>
        <begin position="326"/>
        <end position="375"/>
    </location>
</feature>
<dbReference type="Proteomes" id="UP001141806">
    <property type="component" value="Unassembled WGS sequence"/>
</dbReference>
<comment type="similarity">
    <text evidence="3">Belongs to the UPF0496 family.</text>
</comment>
<sequence>MNFVESLVERLRPLVSLKGWDYCVLWKLAEDQRFIEWMGCCCGGTQSTQNGGEELLFHVSPVHPCRDIMFQHPRTRACDLLSELPLPSSLPLDPGIYVDTLLSNQPRWMNLSNSSSINASDGTMGTRVLIPVTGGLIELFVVKQIPEDQEIIDFVMAQCNAQWELQGPAKADDGGPIDLQSSKLCHANGFSPKDSINPYPPWVSPTGMTDNLNLPWELPPEQSCLYSSPMDFFGAGSGRPFPPDNRPKDDIFFENSMENGFQDINVALQQPLVTSATDTHPPIQEFSVNNEAAHDKDSNEPETGNTNSVSDCSDQIEEGDEQKGRRPQSKNLDAERKRRKKLNERLYELRALVPKISKMDRASILGDAIEFVKELQKKVKDLQDELEEPMEEDRSKITDGNNNLDISHQNGQNHEFDEYMNKSTLGMIEHGTRCSSTIKITEAPLVEVTHIGAKEFYVRVFCEQKAGGFVKLMEAMNAMGLEVMNLNVITFRKLVLNIFKVEKRDDEKVQAEHVRESLLEITRNPIGSWPERLRIMWPKLKSSQPGGGPSSEQVNSVRSKLNVNEEYMEAFRTKSYIEMSSKVQASSNEESSSSSSSSFPSYTHLCDHLLEPNQEILMDMIEHCSEPDQQLRRLLIDYFECSLEACKICGFLLQSIHQTRTDYSKIQRIINFSKNLATEDRCGFIFNELASFAKLANPLSCSSSVQFHLIHDRYELMLNQLTLTRKKKKRKVKLIRFCKKAAGISLVITCITVAAATLILAAHTLVGILASPAVLGISLGILKRRIESIRMGFNTTVICREREQLDAAAKGVYILNRDFDTVNRLAMRLHDEIDHRKKMAKMCVRSQNRQMLMVVVREFKSNESGFLEQVRELEEHVYLCLLTINRARRLVLQEIMVRPQENA</sequence>
<dbReference type="PANTHER" id="PTHR31113">
    <property type="entry name" value="UPF0496 PROTEIN 3-RELATED"/>
    <property type="match status" value="1"/>
</dbReference>
<comment type="caution">
    <text evidence="13">The sequence shown here is derived from an EMBL/GenBank/DDBJ whole genome shotgun (WGS) entry which is preliminary data.</text>
</comment>
<dbReference type="EMBL" id="JAMYWD010000007">
    <property type="protein sequence ID" value="KAJ4965762.1"/>
    <property type="molecule type" value="Genomic_DNA"/>
</dbReference>
<feature type="transmembrane region" description="Helical" evidence="11">
    <location>
        <begin position="765"/>
        <end position="782"/>
    </location>
</feature>
<protein>
    <recommendedName>
        <fullName evidence="12">BHLH domain-containing protein</fullName>
    </recommendedName>
</protein>
<dbReference type="Pfam" id="PF05055">
    <property type="entry name" value="DUF677"/>
    <property type="match status" value="1"/>
</dbReference>
<dbReference type="SMART" id="SM00353">
    <property type="entry name" value="HLH"/>
    <property type="match status" value="1"/>
</dbReference>
<evidence type="ECO:0000256" key="2">
    <source>
        <dbReference type="ARBA" id="ARBA00004370"/>
    </source>
</evidence>
<evidence type="ECO:0000256" key="6">
    <source>
        <dbReference type="ARBA" id="ARBA00023015"/>
    </source>
</evidence>
<keyword evidence="4 11" id="KW-0812">Transmembrane</keyword>
<dbReference type="InterPro" id="IPR036638">
    <property type="entry name" value="HLH_DNA-bd_sf"/>
</dbReference>
<dbReference type="GO" id="GO:0046983">
    <property type="term" value="F:protein dimerization activity"/>
    <property type="evidence" value="ECO:0007669"/>
    <property type="project" value="InterPro"/>
</dbReference>
<dbReference type="PROSITE" id="PS50888">
    <property type="entry name" value="BHLH"/>
    <property type="match status" value="1"/>
</dbReference>
<evidence type="ECO:0000313" key="14">
    <source>
        <dbReference type="Proteomes" id="UP001141806"/>
    </source>
</evidence>
<keyword evidence="6" id="KW-0805">Transcription regulation</keyword>
<dbReference type="CDD" id="cd11443">
    <property type="entry name" value="bHLH_AtAMS_like"/>
    <property type="match status" value="1"/>
</dbReference>
<evidence type="ECO:0000256" key="10">
    <source>
        <dbReference type="SAM" id="MobiDB-lite"/>
    </source>
</evidence>
<name>A0A9Q0K8D2_9MAGN</name>
<dbReference type="AlphaFoldDB" id="A0A9Q0K8D2"/>
<dbReference type="Gene3D" id="4.10.280.10">
    <property type="entry name" value="Helix-loop-helix DNA-binding domain"/>
    <property type="match status" value="1"/>
</dbReference>
<organism evidence="13 14">
    <name type="scientific">Protea cynaroides</name>
    <dbReference type="NCBI Taxonomy" id="273540"/>
    <lineage>
        <taxon>Eukaryota</taxon>
        <taxon>Viridiplantae</taxon>
        <taxon>Streptophyta</taxon>
        <taxon>Embryophyta</taxon>
        <taxon>Tracheophyta</taxon>
        <taxon>Spermatophyta</taxon>
        <taxon>Magnoliopsida</taxon>
        <taxon>Proteales</taxon>
        <taxon>Proteaceae</taxon>
        <taxon>Protea</taxon>
    </lineage>
</organism>
<dbReference type="InterPro" id="IPR054502">
    <property type="entry name" value="bHLH-TF_ACT-like_plant"/>
</dbReference>